<dbReference type="SFLD" id="SFLDS00019">
    <property type="entry name" value="Glutathione_Transferase_(cytos"/>
    <property type="match status" value="1"/>
</dbReference>
<dbReference type="PATRIC" id="fig|1440763.5.peg.434"/>
<dbReference type="KEGG" id="lrz:BJI69_13135"/>
<dbReference type="InterPro" id="IPR004045">
    <property type="entry name" value="Glutathione_S-Trfase_N"/>
</dbReference>
<dbReference type="STRING" id="1440763.BJI69_13135"/>
<sequence>MVQNARSRTALTLYTSADDIHCHRTRLVLAAKGVAYDRIILKSDQPTPDLLELNPYGTLPTLVDRDLTVYDPMIVVEYLDERYPHPPLMPIDPLSRARLRLATWRIENDWLPEIDAIGEGGKTADGARRRLREHLLQAVPLFRASRFFLNPEMSLIDCLVAPVVWRLSYLGVNLGNEGKPVVDYGERLFHSQGFARSLTPEERNMRPDFNFAPG</sequence>
<dbReference type="Gene3D" id="3.40.30.10">
    <property type="entry name" value="Glutaredoxin"/>
    <property type="match status" value="1"/>
</dbReference>
<dbReference type="InterPro" id="IPR040079">
    <property type="entry name" value="Glutathione_S-Trfase"/>
</dbReference>
<dbReference type="InterPro" id="IPR036282">
    <property type="entry name" value="Glutathione-S-Trfase_C_sf"/>
</dbReference>
<dbReference type="EMBL" id="CP017480">
    <property type="protein sequence ID" value="APG04747.1"/>
    <property type="molecule type" value="Genomic_DNA"/>
</dbReference>
<dbReference type="InterPro" id="IPR050983">
    <property type="entry name" value="GST_Omega/HSP26"/>
</dbReference>
<dbReference type="SUPFAM" id="SSF47616">
    <property type="entry name" value="GST C-terminal domain-like"/>
    <property type="match status" value="1"/>
</dbReference>
<dbReference type="InterPro" id="IPR036249">
    <property type="entry name" value="Thioredoxin-like_sf"/>
</dbReference>
<dbReference type="Proteomes" id="UP000182987">
    <property type="component" value="Chromosome"/>
</dbReference>
<dbReference type="PANTHER" id="PTHR43968:SF6">
    <property type="entry name" value="GLUTATHIONE S-TRANSFERASE OMEGA"/>
    <property type="match status" value="1"/>
</dbReference>
<accession>A0A0G9HKN2</accession>
<evidence type="ECO:0000313" key="1">
    <source>
        <dbReference type="EMBL" id="APG04747.1"/>
    </source>
</evidence>
<name>A0A0G9HKN2_9GAMM</name>
<dbReference type="OrthoDB" id="9781431at2"/>
<dbReference type="GO" id="GO:0005737">
    <property type="term" value="C:cytoplasm"/>
    <property type="evidence" value="ECO:0007669"/>
    <property type="project" value="TreeGrafter"/>
</dbReference>
<dbReference type="SUPFAM" id="SSF52833">
    <property type="entry name" value="Thioredoxin-like"/>
    <property type="match status" value="1"/>
</dbReference>
<reference evidence="2" key="1">
    <citation type="submission" date="2016-09" db="EMBL/GenBank/DDBJ databases">
        <authorList>
            <person name="Lysoe E."/>
        </authorList>
    </citation>
    <scope>NUCLEOTIDE SEQUENCE [LARGE SCALE GENOMIC DNA]</scope>
    <source>
        <strain evidence="2">LJ96T</strain>
    </source>
</reference>
<dbReference type="Pfam" id="PF13409">
    <property type="entry name" value="GST_N_2"/>
    <property type="match status" value="1"/>
</dbReference>
<dbReference type="AlphaFoldDB" id="A0A0G9HKN2"/>
<dbReference type="PANTHER" id="PTHR43968">
    <property type="match status" value="1"/>
</dbReference>
<protein>
    <submittedName>
        <fullName evidence="1">Stringent starvation protein A</fullName>
    </submittedName>
</protein>
<gene>
    <name evidence="1" type="ORF">BJI69_13135</name>
</gene>
<proteinExistence type="predicted"/>
<organism evidence="1 2">
    <name type="scientific">Luteibacter rhizovicinus DSM 16549</name>
    <dbReference type="NCBI Taxonomy" id="1440763"/>
    <lineage>
        <taxon>Bacteria</taxon>
        <taxon>Pseudomonadati</taxon>
        <taxon>Pseudomonadota</taxon>
        <taxon>Gammaproteobacteria</taxon>
        <taxon>Lysobacterales</taxon>
        <taxon>Rhodanobacteraceae</taxon>
        <taxon>Luteibacter</taxon>
    </lineage>
</organism>
<dbReference type="SFLD" id="SFLDG00358">
    <property type="entry name" value="Main_(cytGST)"/>
    <property type="match status" value="1"/>
</dbReference>
<keyword evidence="2" id="KW-1185">Reference proteome</keyword>
<evidence type="ECO:0000313" key="2">
    <source>
        <dbReference type="Proteomes" id="UP000182987"/>
    </source>
</evidence>
<dbReference type="PROSITE" id="PS50404">
    <property type="entry name" value="GST_NTER"/>
    <property type="match status" value="1"/>
</dbReference>
<dbReference type="Gene3D" id="1.20.1050.10">
    <property type="match status" value="1"/>
</dbReference>
<dbReference type="RefSeq" id="WP_046966418.1">
    <property type="nucleotide sequence ID" value="NZ_CP017480.1"/>
</dbReference>